<evidence type="ECO:0000313" key="2">
    <source>
        <dbReference type="Proteomes" id="UP001157502"/>
    </source>
</evidence>
<protein>
    <submittedName>
        <fullName evidence="1">Uncharacterized protein</fullName>
    </submittedName>
</protein>
<proteinExistence type="predicted"/>
<reference evidence="1" key="1">
    <citation type="submission" date="2021-05" db="EMBL/GenBank/DDBJ databases">
        <authorList>
            <person name="Pan Q."/>
            <person name="Jouanno E."/>
            <person name="Zahm M."/>
            <person name="Klopp C."/>
            <person name="Cabau C."/>
            <person name="Louis A."/>
            <person name="Berthelot C."/>
            <person name="Parey E."/>
            <person name="Roest Crollius H."/>
            <person name="Montfort J."/>
            <person name="Robinson-Rechavi M."/>
            <person name="Bouchez O."/>
            <person name="Lampietro C."/>
            <person name="Lopez Roques C."/>
            <person name="Donnadieu C."/>
            <person name="Postlethwait J."/>
            <person name="Bobe J."/>
            <person name="Dillon D."/>
            <person name="Chandos A."/>
            <person name="von Hippel F."/>
            <person name="Guiguen Y."/>
        </authorList>
    </citation>
    <scope>NUCLEOTIDE SEQUENCE</scope>
    <source>
        <strain evidence="1">YG-Jan2019</strain>
    </source>
</reference>
<evidence type="ECO:0000313" key="1">
    <source>
        <dbReference type="EMBL" id="KAJ8014761.1"/>
    </source>
</evidence>
<keyword evidence="2" id="KW-1185">Reference proteome</keyword>
<organism evidence="1 2">
    <name type="scientific">Dallia pectoralis</name>
    <name type="common">Alaska blackfish</name>
    <dbReference type="NCBI Taxonomy" id="75939"/>
    <lineage>
        <taxon>Eukaryota</taxon>
        <taxon>Metazoa</taxon>
        <taxon>Chordata</taxon>
        <taxon>Craniata</taxon>
        <taxon>Vertebrata</taxon>
        <taxon>Euteleostomi</taxon>
        <taxon>Actinopterygii</taxon>
        <taxon>Neopterygii</taxon>
        <taxon>Teleostei</taxon>
        <taxon>Protacanthopterygii</taxon>
        <taxon>Esociformes</taxon>
        <taxon>Umbridae</taxon>
        <taxon>Dallia</taxon>
    </lineage>
</organism>
<accession>A0ACC2HFT5</accession>
<gene>
    <name evidence="1" type="ORF">DPEC_G00019080</name>
</gene>
<dbReference type="EMBL" id="CM055729">
    <property type="protein sequence ID" value="KAJ8014761.1"/>
    <property type="molecule type" value="Genomic_DNA"/>
</dbReference>
<sequence length="120" mass="13020">MLRRRRTHRVVECESHVMCQRGGVSNIRRVAVCPRSNLLFQGTGNCERSVEAEVAARLTTPPGLGQSVGKMERNVELGNRQDHVGSCSELHSPRADRGKNANFQPICHGCGGGGTILGLE</sequence>
<comment type="caution">
    <text evidence="1">The sequence shown here is derived from an EMBL/GenBank/DDBJ whole genome shotgun (WGS) entry which is preliminary data.</text>
</comment>
<dbReference type="Proteomes" id="UP001157502">
    <property type="component" value="Chromosome 2"/>
</dbReference>
<name>A0ACC2HFT5_DALPE</name>